<dbReference type="SUPFAM" id="SSF53474">
    <property type="entry name" value="alpha/beta-Hydrolases"/>
    <property type="match status" value="1"/>
</dbReference>
<dbReference type="Gene3D" id="3.40.50.1820">
    <property type="entry name" value="alpha/beta hydrolase"/>
    <property type="match status" value="1"/>
</dbReference>
<protein>
    <submittedName>
        <fullName evidence="1">Uu.00g055270.m01.CDS01</fullName>
    </submittedName>
</protein>
<comment type="caution">
    <text evidence="1">The sequence shown here is derived from an EMBL/GenBank/DDBJ whole genome shotgun (WGS) entry which is preliminary data.</text>
</comment>
<evidence type="ECO:0000313" key="1">
    <source>
        <dbReference type="EMBL" id="CAJ2512512.1"/>
    </source>
</evidence>
<sequence>MLTRSTYTYATHEIPLECDVYRADDHYPDTTESPSSCSSTRAASLEAPGLVSRHGWPNYRLLPQVGAKGLLEDALAAYNFAQIWGACISGRKRPVIVGGASAGFFMANLIAHHVTPEPVAMLSLTGVPTFRHEFFNSSVLLTPAPIRDEDVASFVNGPLKAGTTNAYDPSAFVVDRLLPSGERNPGFAQPAPPVGIGVNPNAVTRESLYDYWLHRNEYLKLVGDVDQGFQWAKDDPKGEKLKSGRRLSSSKKAMLCLAQGEGHLFEATSLFEDSSPGMDAVREAVRLLDGLLGA</sequence>
<accession>A0AAI8YMB2</accession>
<dbReference type="AlphaFoldDB" id="A0AAI8YMB2"/>
<evidence type="ECO:0000313" key="2">
    <source>
        <dbReference type="Proteomes" id="UP001295740"/>
    </source>
</evidence>
<keyword evidence="2" id="KW-1185">Reference proteome</keyword>
<dbReference type="InterPro" id="IPR029058">
    <property type="entry name" value="AB_hydrolase_fold"/>
</dbReference>
<gene>
    <name evidence="1" type="ORF">KHLLAP_LOCUS12980</name>
</gene>
<reference evidence="1" key="1">
    <citation type="submission" date="2023-10" db="EMBL/GenBank/DDBJ databases">
        <authorList>
            <person name="Hackl T."/>
        </authorList>
    </citation>
    <scope>NUCLEOTIDE SEQUENCE</scope>
</reference>
<proteinExistence type="predicted"/>
<name>A0AAI8YMB2_9PEZI</name>
<organism evidence="1 2">
    <name type="scientific">Anthostomella pinea</name>
    <dbReference type="NCBI Taxonomy" id="933095"/>
    <lineage>
        <taxon>Eukaryota</taxon>
        <taxon>Fungi</taxon>
        <taxon>Dikarya</taxon>
        <taxon>Ascomycota</taxon>
        <taxon>Pezizomycotina</taxon>
        <taxon>Sordariomycetes</taxon>
        <taxon>Xylariomycetidae</taxon>
        <taxon>Xylariales</taxon>
        <taxon>Xylariaceae</taxon>
        <taxon>Anthostomella</taxon>
    </lineage>
</organism>
<dbReference type="EMBL" id="CAUWAG010000019">
    <property type="protein sequence ID" value="CAJ2512512.1"/>
    <property type="molecule type" value="Genomic_DNA"/>
</dbReference>
<dbReference type="Proteomes" id="UP001295740">
    <property type="component" value="Unassembled WGS sequence"/>
</dbReference>